<accession>A0A510WRW2</accession>
<protein>
    <recommendedName>
        <fullName evidence="1">HNH nuclease domain-containing protein</fullName>
    </recommendedName>
</protein>
<evidence type="ECO:0000313" key="3">
    <source>
        <dbReference type="Proteomes" id="UP000321722"/>
    </source>
</evidence>
<gene>
    <name evidence="2" type="ORF">LAV01_01590</name>
</gene>
<evidence type="ECO:0000259" key="1">
    <source>
        <dbReference type="Pfam" id="PF13392"/>
    </source>
</evidence>
<evidence type="ECO:0000313" key="2">
    <source>
        <dbReference type="EMBL" id="GEK41327.1"/>
    </source>
</evidence>
<proteinExistence type="predicted"/>
<dbReference type="AlphaFoldDB" id="A0A510WRW2"/>
<dbReference type="GeneID" id="29933346"/>
<reference evidence="2 3" key="1">
    <citation type="submission" date="2019-07" db="EMBL/GenBank/DDBJ databases">
        <title>Whole genome shotgun sequence of Lactobacillus aviarius subsp. aviarius NBRC 102162.</title>
        <authorList>
            <person name="Hosoyama A."/>
            <person name="Uohara A."/>
            <person name="Ohji S."/>
            <person name="Ichikawa N."/>
        </authorList>
    </citation>
    <scope>NUCLEOTIDE SEQUENCE [LARGE SCALE GENOMIC DNA]</scope>
    <source>
        <strain evidence="2 3">NBRC 102162</strain>
    </source>
</reference>
<organism evidence="2 3">
    <name type="scientific">Ligilactobacillus aviarius</name>
    <dbReference type="NCBI Taxonomy" id="1606"/>
    <lineage>
        <taxon>Bacteria</taxon>
        <taxon>Bacillati</taxon>
        <taxon>Bacillota</taxon>
        <taxon>Bacilli</taxon>
        <taxon>Lactobacillales</taxon>
        <taxon>Lactobacillaceae</taxon>
        <taxon>Ligilactobacillus</taxon>
    </lineage>
</organism>
<dbReference type="Gene3D" id="3.90.75.20">
    <property type="match status" value="1"/>
</dbReference>
<dbReference type="Proteomes" id="UP000321722">
    <property type="component" value="Unassembled WGS sequence"/>
</dbReference>
<feature type="domain" description="HNH nuclease" evidence="1">
    <location>
        <begin position="106"/>
        <end position="146"/>
    </location>
</feature>
<name>A0A510WRW2_9LACO</name>
<dbReference type="InterPro" id="IPR044925">
    <property type="entry name" value="His-Me_finger_sf"/>
</dbReference>
<dbReference type="Pfam" id="PF13392">
    <property type="entry name" value="HNH_3"/>
    <property type="match status" value="1"/>
</dbReference>
<dbReference type="RefSeq" id="WP_057827980.1">
    <property type="nucleotide sequence ID" value="NZ_BAAACL010000015.1"/>
</dbReference>
<sequence>MENVKELKKANATDLYVMIMNFWDRNKIVKDKQGNLFTVLKDNQYLTQEEAKSHQEYFKQIGKYTLLSSKGYTYNLTTGKTTKGHMNAWGYMTINYQGTTTTINNLLYRLFVGSIPEDFVIHHINHNKEDNRLSNLACISRADNLRERFINNPSLGKQMFSNKNSNYIYCESNNTLYKNKTTLAKDLNLLISACNKVIEGTWKHYKGYKFRFLTDEEQEKATSFNFFEKGTKMVNI</sequence>
<keyword evidence="3" id="KW-1185">Reference proteome</keyword>
<dbReference type="SUPFAM" id="SSF54060">
    <property type="entry name" value="His-Me finger endonucleases"/>
    <property type="match status" value="1"/>
</dbReference>
<dbReference type="InterPro" id="IPR003615">
    <property type="entry name" value="HNH_nuc"/>
</dbReference>
<dbReference type="EMBL" id="BJUI01000001">
    <property type="protein sequence ID" value="GEK41327.1"/>
    <property type="molecule type" value="Genomic_DNA"/>
</dbReference>
<comment type="caution">
    <text evidence="2">The sequence shown here is derived from an EMBL/GenBank/DDBJ whole genome shotgun (WGS) entry which is preliminary data.</text>
</comment>